<feature type="transmembrane region" description="Helical" evidence="1">
    <location>
        <begin position="92"/>
        <end position="111"/>
    </location>
</feature>
<keyword evidence="1" id="KW-0812">Transmembrane</keyword>
<dbReference type="PANTHER" id="PTHR42060">
    <property type="entry name" value="NHL REPEAT-CONTAINING PROTEIN-RELATED"/>
    <property type="match status" value="1"/>
</dbReference>
<sequence>MIYLLTVLELGVAAILLAGAFAVLVARRSFLLPPPISRLMRIVVAVATALPGIGMIVATLVPIVAFFAAMLAVAVAGTLAGATRLRGERPNWIALSLVVVGSLGAAILQPLGLRVLALPKADALVYQPIPAQVIKTYDAGVGFESVRAGPMGTLYLAANAGLDFTDREYYRKAQGQIIARHSDGTERIVFTTPVGSTAGVMAIASDATIYMTSNGRSPGIWRISPQGEAAKIATMPSGAWPNGLDFGPDGMLYSADSNLGLIWRIDPVSGKFDVAIRNKRLSARPFVALAPGANGLHFRGRDLIVTVSDSTEILKFSAMPNGTFGPASLIARGIPGDDFAVAKDGSLFVTTHPYNTVVRVEPNGRRTTVADARQQIVGATDICFGSGAADRDVLYVATDGGAFTAGAKARGQLIALTPYR</sequence>
<dbReference type="PANTHER" id="PTHR42060:SF1">
    <property type="entry name" value="NHL REPEAT-CONTAINING PROTEIN"/>
    <property type="match status" value="1"/>
</dbReference>
<feature type="transmembrane region" description="Helical" evidence="1">
    <location>
        <begin position="38"/>
        <end position="57"/>
    </location>
</feature>
<dbReference type="RefSeq" id="WP_379480861.1">
    <property type="nucleotide sequence ID" value="NZ_JBHLTL010000004.1"/>
</dbReference>
<evidence type="ECO:0000313" key="3">
    <source>
        <dbReference type="Proteomes" id="UP001589943"/>
    </source>
</evidence>
<proteinExistence type="predicted"/>
<dbReference type="InterPro" id="IPR011042">
    <property type="entry name" value="6-blade_b-propeller_TolB-like"/>
</dbReference>
<evidence type="ECO:0000256" key="1">
    <source>
        <dbReference type="SAM" id="Phobius"/>
    </source>
</evidence>
<feature type="transmembrane region" description="Helical" evidence="1">
    <location>
        <begin position="6"/>
        <end position="26"/>
    </location>
</feature>
<dbReference type="InterPro" id="IPR052998">
    <property type="entry name" value="Hetero-Diels-Alderase-like"/>
</dbReference>
<dbReference type="EMBL" id="JBHLTL010000004">
    <property type="protein sequence ID" value="MFC0589370.1"/>
    <property type="molecule type" value="Genomic_DNA"/>
</dbReference>
<comment type="caution">
    <text evidence="2">The sequence shown here is derived from an EMBL/GenBank/DDBJ whole genome shotgun (WGS) entry which is preliminary data.</text>
</comment>
<protein>
    <submittedName>
        <fullName evidence="2">SMP-30/gluconolactonase/LRE family protein</fullName>
    </submittedName>
</protein>
<dbReference type="SUPFAM" id="SSF63829">
    <property type="entry name" value="Calcium-dependent phosphotriesterase"/>
    <property type="match status" value="1"/>
</dbReference>
<feature type="transmembrane region" description="Helical" evidence="1">
    <location>
        <begin position="63"/>
        <end position="80"/>
    </location>
</feature>
<evidence type="ECO:0000313" key="2">
    <source>
        <dbReference type="EMBL" id="MFC0589370.1"/>
    </source>
</evidence>
<keyword evidence="3" id="KW-1185">Reference proteome</keyword>
<name>A0ABV6PHS9_9SPHN</name>
<dbReference type="Proteomes" id="UP001589943">
    <property type="component" value="Unassembled WGS sequence"/>
</dbReference>
<organism evidence="2 3">
    <name type="scientific">Novosphingobium aquiterrae</name>
    <dbReference type="NCBI Taxonomy" id="624388"/>
    <lineage>
        <taxon>Bacteria</taxon>
        <taxon>Pseudomonadati</taxon>
        <taxon>Pseudomonadota</taxon>
        <taxon>Alphaproteobacteria</taxon>
        <taxon>Sphingomonadales</taxon>
        <taxon>Sphingomonadaceae</taxon>
        <taxon>Novosphingobium</taxon>
    </lineage>
</organism>
<gene>
    <name evidence="2" type="ORF">ACFFF7_08085</name>
</gene>
<accession>A0ABV6PHS9</accession>
<keyword evidence="1" id="KW-1133">Transmembrane helix</keyword>
<reference evidence="2 3" key="1">
    <citation type="submission" date="2024-09" db="EMBL/GenBank/DDBJ databases">
        <authorList>
            <person name="Sun Q."/>
            <person name="Mori K."/>
        </authorList>
    </citation>
    <scope>NUCLEOTIDE SEQUENCE [LARGE SCALE GENOMIC DNA]</scope>
    <source>
        <strain evidence="2 3">NCAIM B.02537</strain>
    </source>
</reference>
<dbReference type="Gene3D" id="2.120.10.30">
    <property type="entry name" value="TolB, C-terminal domain"/>
    <property type="match status" value="1"/>
</dbReference>
<keyword evidence="1" id="KW-0472">Membrane</keyword>